<evidence type="ECO:0000313" key="7">
    <source>
        <dbReference type="Proteomes" id="UP000230069"/>
    </source>
</evidence>
<keyword evidence="7" id="KW-1185">Reference proteome</keyword>
<evidence type="ECO:0000256" key="3">
    <source>
        <dbReference type="ARBA" id="ARBA00022833"/>
    </source>
</evidence>
<sequence>MAARLLSQRRIFSSLLQNQSHSPLVSKLKDSSSWNFIPSLFGLQQGRANQTLVETPSSPSPPATTTNDLKKEDVTDKENFLDLVKEQKNEFQFKFSATSSLKPSDRHDTAMLFTCTKCETRSVKTICRESFETGIVVARCGGCDNLHLIADRLGWFGEPGSVEDFLAARGEKLKQGSVDTLNLTIDDLAGFKVLNE</sequence>
<dbReference type="GO" id="GO:0030150">
    <property type="term" value="P:protein import into mitochondrial matrix"/>
    <property type="evidence" value="ECO:0007669"/>
    <property type="project" value="TreeGrafter"/>
</dbReference>
<proteinExistence type="predicted"/>
<dbReference type="PANTHER" id="PTHR20922:SF13">
    <property type="entry name" value="DNL-TYPE ZINC FINGER PROTEIN"/>
    <property type="match status" value="1"/>
</dbReference>
<evidence type="ECO:0000256" key="2">
    <source>
        <dbReference type="ARBA" id="ARBA00022771"/>
    </source>
</evidence>
<name>A0A2G5D1A2_AQUCA</name>
<dbReference type="GO" id="GO:0006457">
    <property type="term" value="P:protein folding"/>
    <property type="evidence" value="ECO:0007669"/>
    <property type="project" value="TreeGrafter"/>
</dbReference>
<reference evidence="6 7" key="1">
    <citation type="submission" date="2017-09" db="EMBL/GenBank/DDBJ databases">
        <title>WGS assembly of Aquilegia coerulea Goldsmith.</title>
        <authorList>
            <person name="Hodges S."/>
            <person name="Kramer E."/>
            <person name="Nordborg M."/>
            <person name="Tomkins J."/>
            <person name="Borevitz J."/>
            <person name="Derieg N."/>
            <person name="Yan J."/>
            <person name="Mihaltcheva S."/>
            <person name="Hayes R.D."/>
            <person name="Rokhsar D."/>
        </authorList>
    </citation>
    <scope>NUCLEOTIDE SEQUENCE [LARGE SCALE GENOMIC DNA]</scope>
    <source>
        <strain evidence="7">cv. Goldsmith</strain>
    </source>
</reference>
<organism evidence="6 7">
    <name type="scientific">Aquilegia coerulea</name>
    <name type="common">Rocky mountain columbine</name>
    <dbReference type="NCBI Taxonomy" id="218851"/>
    <lineage>
        <taxon>Eukaryota</taxon>
        <taxon>Viridiplantae</taxon>
        <taxon>Streptophyta</taxon>
        <taxon>Embryophyta</taxon>
        <taxon>Tracheophyta</taxon>
        <taxon>Spermatophyta</taxon>
        <taxon>Magnoliopsida</taxon>
        <taxon>Ranunculales</taxon>
        <taxon>Ranunculaceae</taxon>
        <taxon>Thalictroideae</taxon>
        <taxon>Aquilegia</taxon>
    </lineage>
</organism>
<dbReference type="InterPro" id="IPR007853">
    <property type="entry name" value="Znf_DNL-typ"/>
</dbReference>
<evidence type="ECO:0000256" key="4">
    <source>
        <dbReference type="PROSITE-ProRule" id="PRU00834"/>
    </source>
</evidence>
<gene>
    <name evidence="6" type="ORF">AQUCO_03000114v1</name>
</gene>
<dbReference type="OrthoDB" id="512667at2759"/>
<dbReference type="AlphaFoldDB" id="A0A2G5D1A2"/>
<keyword evidence="3" id="KW-0862">Zinc</keyword>
<dbReference type="GO" id="GO:0050821">
    <property type="term" value="P:protein stabilization"/>
    <property type="evidence" value="ECO:0007669"/>
    <property type="project" value="TreeGrafter"/>
</dbReference>
<dbReference type="FunCoup" id="A0A2G5D1A2">
    <property type="interactions" value="35"/>
</dbReference>
<keyword evidence="1" id="KW-0479">Metal-binding</keyword>
<dbReference type="Pfam" id="PF05180">
    <property type="entry name" value="zf-DNL"/>
    <property type="match status" value="1"/>
</dbReference>
<keyword evidence="2 4" id="KW-0863">Zinc-finger</keyword>
<dbReference type="Proteomes" id="UP000230069">
    <property type="component" value="Unassembled WGS sequence"/>
</dbReference>
<dbReference type="GO" id="GO:0008270">
    <property type="term" value="F:zinc ion binding"/>
    <property type="evidence" value="ECO:0007669"/>
    <property type="project" value="UniProtKB-KW"/>
</dbReference>
<dbReference type="InParanoid" id="A0A2G5D1A2"/>
<dbReference type="PANTHER" id="PTHR20922">
    <property type="entry name" value="DNL-TYPE ZINC FINGER PROTEIN"/>
    <property type="match status" value="1"/>
</dbReference>
<evidence type="ECO:0000256" key="1">
    <source>
        <dbReference type="ARBA" id="ARBA00022723"/>
    </source>
</evidence>
<feature type="domain" description="DNL-type" evidence="5">
    <location>
        <begin position="104"/>
        <end position="196"/>
    </location>
</feature>
<accession>A0A2G5D1A2</accession>
<dbReference type="InterPro" id="IPR024158">
    <property type="entry name" value="Mt_import_TIM15"/>
</dbReference>
<dbReference type="PROSITE" id="PS51501">
    <property type="entry name" value="ZF_DNL"/>
    <property type="match status" value="1"/>
</dbReference>
<protein>
    <recommendedName>
        <fullName evidence="5">DNL-type domain-containing protein</fullName>
    </recommendedName>
</protein>
<dbReference type="GO" id="GO:0005739">
    <property type="term" value="C:mitochondrion"/>
    <property type="evidence" value="ECO:0007669"/>
    <property type="project" value="TreeGrafter"/>
</dbReference>
<dbReference type="STRING" id="218851.A0A2G5D1A2"/>
<evidence type="ECO:0000313" key="6">
    <source>
        <dbReference type="EMBL" id="PIA37292.1"/>
    </source>
</evidence>
<evidence type="ECO:0000259" key="5">
    <source>
        <dbReference type="PROSITE" id="PS51501"/>
    </source>
</evidence>
<dbReference type="GO" id="GO:0051087">
    <property type="term" value="F:protein-folding chaperone binding"/>
    <property type="evidence" value="ECO:0007669"/>
    <property type="project" value="TreeGrafter"/>
</dbReference>
<dbReference type="EMBL" id="KZ305047">
    <property type="protein sequence ID" value="PIA37292.1"/>
    <property type="molecule type" value="Genomic_DNA"/>
</dbReference>